<dbReference type="FunFam" id="3.40.50.620:FF:000045">
    <property type="entry name" value="Glutamate--tRNA ligase, mitochondrial"/>
    <property type="match status" value="1"/>
</dbReference>
<keyword evidence="2 7" id="KW-0436">Ligase</keyword>
<sequence length="489" mass="55420">MMNNKVRTRFAPSPTGFMHIGNLRTALFEYLVAKSAGGDFILRIEDTDQERFVEGAVDKIYQALKITGLQHDEGPDIGGNYGPYVQSERKDIYKEAIKPLLENGKAYYCFCSAERLEEVQAQQKASGSDFIGYDRHCRNLSNEEVQEKLASGASYVIRQAIPTEGEITYTDEVYGQLTFENSTFEDQVLLKSDGFPTYNYANVIDDHAMNITHIVRGNEYLSSTPKYIHLYEAFGFDVPKFIHLPLINGNDGTKLSKRHGATSLEDLLKEGYLPEAIVNYLAMLGWSPKGTQEFFTLEELEKAFSVEGIAKSPATYDEVKLQWYNEHYVQKLSLDEFITISKEFFLQVDPEMSEETMKLLAENLQSRISKLTEIPEKIAFMSGLQDFDLELLVHKKSKSTLESSQQVLSDFLNILEDTEWNDDAIKAAMVDYAEANELKNGTVMFPIRIAVTGQSVTPGGTVEVLRYLGKEESLKRLQHSLDRLNNELK</sequence>
<dbReference type="Gene3D" id="3.40.50.620">
    <property type="entry name" value="HUPs"/>
    <property type="match status" value="1"/>
</dbReference>
<dbReference type="EC" id="6.1.1.17" evidence="7"/>
<comment type="subcellular location">
    <subcellularLocation>
        <location evidence="7">Cytoplasm</location>
    </subcellularLocation>
</comment>
<dbReference type="GO" id="GO:0004818">
    <property type="term" value="F:glutamate-tRNA ligase activity"/>
    <property type="evidence" value="ECO:0007669"/>
    <property type="project" value="UniProtKB-UniRule"/>
</dbReference>
<keyword evidence="6 7" id="KW-0030">Aminoacyl-tRNA synthetase</keyword>
<dbReference type="InterPro" id="IPR045462">
    <property type="entry name" value="aa-tRNA-synth_I_cd-bd"/>
</dbReference>
<evidence type="ECO:0000313" key="11">
    <source>
        <dbReference type="Proteomes" id="UP000237947"/>
    </source>
</evidence>
<feature type="short sequence motif" description="'HIGH' region" evidence="7">
    <location>
        <begin position="12"/>
        <end position="22"/>
    </location>
</feature>
<comment type="subunit">
    <text evidence="7">Monomer.</text>
</comment>
<dbReference type="PANTHER" id="PTHR43311:SF2">
    <property type="entry name" value="GLUTAMATE--TRNA LIGASE, MITOCHONDRIAL-RELATED"/>
    <property type="match status" value="1"/>
</dbReference>
<dbReference type="InterPro" id="IPR000924">
    <property type="entry name" value="Glu/Gln-tRNA-synth"/>
</dbReference>
<dbReference type="GO" id="GO:0005524">
    <property type="term" value="F:ATP binding"/>
    <property type="evidence" value="ECO:0007669"/>
    <property type="project" value="UniProtKB-UniRule"/>
</dbReference>
<feature type="domain" description="Aminoacyl-tRNA synthetase class I anticodon-binding" evidence="9">
    <location>
        <begin position="345"/>
        <end position="480"/>
    </location>
</feature>
<keyword evidence="3 7" id="KW-0547">Nucleotide-binding</keyword>
<dbReference type="InterPro" id="IPR033910">
    <property type="entry name" value="GluRS_core"/>
</dbReference>
<dbReference type="InterPro" id="IPR014729">
    <property type="entry name" value="Rossmann-like_a/b/a_fold"/>
</dbReference>
<evidence type="ECO:0000256" key="6">
    <source>
        <dbReference type="ARBA" id="ARBA00023146"/>
    </source>
</evidence>
<dbReference type="InterPro" id="IPR001412">
    <property type="entry name" value="aa-tRNA-synth_I_CS"/>
</dbReference>
<dbReference type="AlphaFoldDB" id="A0A2S0KMW7"/>
<name>A0A2S0KMW7_9FIRM</name>
<accession>A0A2S0KMW7</accession>
<dbReference type="NCBIfam" id="TIGR00464">
    <property type="entry name" value="gltX_bact"/>
    <property type="match status" value="1"/>
</dbReference>
<dbReference type="Pfam" id="PF19269">
    <property type="entry name" value="Anticodon_2"/>
    <property type="match status" value="1"/>
</dbReference>
<comment type="similarity">
    <text evidence="1 7">Belongs to the class-I aminoacyl-tRNA synthetase family. Glutamate--tRNA ligase type 1 subfamily.</text>
</comment>
<evidence type="ECO:0000313" key="10">
    <source>
        <dbReference type="EMBL" id="AVM42381.1"/>
    </source>
</evidence>
<dbReference type="KEGG" id="fsa:C5Q98_03685"/>
<dbReference type="InterPro" id="IPR020751">
    <property type="entry name" value="aa-tRNA-synth_I_codon-bd_sub2"/>
</dbReference>
<evidence type="ECO:0000259" key="8">
    <source>
        <dbReference type="Pfam" id="PF00749"/>
    </source>
</evidence>
<dbReference type="SUPFAM" id="SSF52374">
    <property type="entry name" value="Nucleotidylyl transferase"/>
    <property type="match status" value="1"/>
</dbReference>
<feature type="short sequence motif" description="'KMSKS' region" evidence="7">
    <location>
        <begin position="254"/>
        <end position="258"/>
    </location>
</feature>
<dbReference type="SUPFAM" id="SSF48163">
    <property type="entry name" value="An anticodon-binding domain of class I aminoacyl-tRNA synthetases"/>
    <property type="match status" value="1"/>
</dbReference>
<keyword evidence="5 7" id="KW-0648">Protein biosynthesis</keyword>
<dbReference type="InterPro" id="IPR008925">
    <property type="entry name" value="aa_tRNA-synth_I_cd-bd_sf"/>
</dbReference>
<comment type="caution">
    <text evidence="7">Lacks conserved residue(s) required for the propagation of feature annotation.</text>
</comment>
<dbReference type="GO" id="GO:0008270">
    <property type="term" value="F:zinc ion binding"/>
    <property type="evidence" value="ECO:0007669"/>
    <property type="project" value="InterPro"/>
</dbReference>
<dbReference type="Pfam" id="PF00749">
    <property type="entry name" value="tRNA-synt_1c"/>
    <property type="match status" value="1"/>
</dbReference>
<evidence type="ECO:0000256" key="3">
    <source>
        <dbReference type="ARBA" id="ARBA00022741"/>
    </source>
</evidence>
<feature type="binding site" evidence="7">
    <location>
        <position position="257"/>
    </location>
    <ligand>
        <name>ATP</name>
        <dbReference type="ChEBI" id="CHEBI:30616"/>
    </ligand>
</feature>
<dbReference type="InterPro" id="IPR020058">
    <property type="entry name" value="Glu/Gln-tRNA-synth_Ib_cat-dom"/>
</dbReference>
<dbReference type="HAMAP" id="MF_00022">
    <property type="entry name" value="Glu_tRNA_synth_type1"/>
    <property type="match status" value="1"/>
</dbReference>
<feature type="domain" description="Glutamyl/glutaminyl-tRNA synthetase class Ib catalytic" evidence="8">
    <location>
        <begin position="5"/>
        <end position="323"/>
    </location>
</feature>
<comment type="function">
    <text evidence="7">Catalyzes the attachment of glutamate to tRNA(Glu) in a two-step reaction: glutamate is first activated by ATP to form Glu-AMP and then transferred to the acceptor end of tRNA(Glu).</text>
</comment>
<proteinExistence type="inferred from homology"/>
<evidence type="ECO:0000256" key="1">
    <source>
        <dbReference type="ARBA" id="ARBA00007894"/>
    </source>
</evidence>
<dbReference type="InterPro" id="IPR049940">
    <property type="entry name" value="GluQ/Sye"/>
</dbReference>
<dbReference type="CDD" id="cd00808">
    <property type="entry name" value="GluRS_core"/>
    <property type="match status" value="1"/>
</dbReference>
<dbReference type="GO" id="GO:0000049">
    <property type="term" value="F:tRNA binding"/>
    <property type="evidence" value="ECO:0007669"/>
    <property type="project" value="InterPro"/>
</dbReference>
<dbReference type="Gene3D" id="1.10.10.350">
    <property type="match status" value="1"/>
</dbReference>
<dbReference type="OrthoDB" id="9807503at2"/>
<gene>
    <name evidence="7" type="primary">gltX</name>
    <name evidence="10" type="ORF">C5Q98_03685</name>
</gene>
<protein>
    <recommendedName>
        <fullName evidence="7">Glutamate--tRNA ligase</fullName>
        <ecNumber evidence="7">6.1.1.17</ecNumber>
    </recommendedName>
    <alternativeName>
        <fullName evidence="7">Glutamyl-tRNA synthetase</fullName>
        <shortName evidence="7">GluRS</shortName>
    </alternativeName>
</protein>
<dbReference type="GO" id="GO:0006424">
    <property type="term" value="P:glutamyl-tRNA aminoacylation"/>
    <property type="evidence" value="ECO:0007669"/>
    <property type="project" value="UniProtKB-UniRule"/>
</dbReference>
<keyword evidence="11" id="KW-1185">Reference proteome</keyword>
<evidence type="ECO:0000256" key="4">
    <source>
        <dbReference type="ARBA" id="ARBA00022840"/>
    </source>
</evidence>
<keyword evidence="4 7" id="KW-0067">ATP-binding</keyword>
<dbReference type="GO" id="GO:0005737">
    <property type="term" value="C:cytoplasm"/>
    <property type="evidence" value="ECO:0007669"/>
    <property type="project" value="UniProtKB-SubCell"/>
</dbReference>
<dbReference type="Proteomes" id="UP000237947">
    <property type="component" value="Chromosome"/>
</dbReference>
<evidence type="ECO:0000256" key="7">
    <source>
        <dbReference type="HAMAP-Rule" id="MF_00022"/>
    </source>
</evidence>
<organism evidence="10 11">
    <name type="scientific">Fastidiosipila sanguinis</name>
    <dbReference type="NCBI Taxonomy" id="236753"/>
    <lineage>
        <taxon>Bacteria</taxon>
        <taxon>Bacillati</taxon>
        <taxon>Bacillota</taxon>
        <taxon>Clostridia</taxon>
        <taxon>Eubacteriales</taxon>
        <taxon>Oscillospiraceae</taxon>
        <taxon>Fastidiosipila</taxon>
    </lineage>
</organism>
<dbReference type="PROSITE" id="PS00178">
    <property type="entry name" value="AA_TRNA_LIGASE_I"/>
    <property type="match status" value="1"/>
</dbReference>
<evidence type="ECO:0000256" key="5">
    <source>
        <dbReference type="ARBA" id="ARBA00022917"/>
    </source>
</evidence>
<dbReference type="PRINTS" id="PR00987">
    <property type="entry name" value="TRNASYNTHGLU"/>
</dbReference>
<dbReference type="InterPro" id="IPR004527">
    <property type="entry name" value="Glu-tRNA-ligase_bac/mito"/>
</dbReference>
<dbReference type="EMBL" id="CP027226">
    <property type="protein sequence ID" value="AVM42381.1"/>
    <property type="molecule type" value="Genomic_DNA"/>
</dbReference>
<comment type="catalytic activity">
    <reaction evidence="7">
        <text>tRNA(Glu) + L-glutamate + ATP = L-glutamyl-tRNA(Glu) + AMP + diphosphate</text>
        <dbReference type="Rhea" id="RHEA:23540"/>
        <dbReference type="Rhea" id="RHEA-COMP:9663"/>
        <dbReference type="Rhea" id="RHEA-COMP:9680"/>
        <dbReference type="ChEBI" id="CHEBI:29985"/>
        <dbReference type="ChEBI" id="CHEBI:30616"/>
        <dbReference type="ChEBI" id="CHEBI:33019"/>
        <dbReference type="ChEBI" id="CHEBI:78442"/>
        <dbReference type="ChEBI" id="CHEBI:78520"/>
        <dbReference type="ChEBI" id="CHEBI:456215"/>
        <dbReference type="EC" id="6.1.1.17"/>
    </reaction>
</comment>
<dbReference type="RefSeq" id="WP_106012364.1">
    <property type="nucleotide sequence ID" value="NZ_CP027226.1"/>
</dbReference>
<reference evidence="11" key="1">
    <citation type="submission" date="2018-02" db="EMBL/GenBank/DDBJ databases">
        <authorList>
            <person name="Holder M.E."/>
            <person name="Ajami N.J."/>
            <person name="Petrosino J.F."/>
        </authorList>
    </citation>
    <scope>NUCLEOTIDE SEQUENCE [LARGE SCALE GENOMIC DNA]</scope>
    <source>
        <strain evidence="11">CCUG 47711</strain>
    </source>
</reference>
<evidence type="ECO:0000256" key="2">
    <source>
        <dbReference type="ARBA" id="ARBA00022598"/>
    </source>
</evidence>
<evidence type="ECO:0000259" key="9">
    <source>
        <dbReference type="Pfam" id="PF19269"/>
    </source>
</evidence>
<keyword evidence="7" id="KW-0963">Cytoplasm</keyword>
<dbReference type="PANTHER" id="PTHR43311">
    <property type="entry name" value="GLUTAMATE--TRNA LIGASE"/>
    <property type="match status" value="1"/>
</dbReference>